<comment type="caution">
    <text evidence="2">The sequence shown here is derived from an EMBL/GenBank/DDBJ whole genome shotgun (WGS) entry which is preliminary data.</text>
</comment>
<accession>A0A7Y2EB13</accession>
<proteinExistence type="predicted"/>
<evidence type="ECO:0000313" key="3">
    <source>
        <dbReference type="Proteomes" id="UP000547674"/>
    </source>
</evidence>
<dbReference type="InterPro" id="IPR041916">
    <property type="entry name" value="Anti_sigma_zinc_sf"/>
</dbReference>
<feature type="domain" description="Putative zinc-finger" evidence="1">
    <location>
        <begin position="9"/>
        <end position="36"/>
    </location>
</feature>
<evidence type="ECO:0000313" key="2">
    <source>
        <dbReference type="EMBL" id="NNF06660.1"/>
    </source>
</evidence>
<reference evidence="2 3" key="1">
    <citation type="submission" date="2020-03" db="EMBL/GenBank/DDBJ databases">
        <title>Metabolic flexibility allows generalist bacteria to become dominant in a frequently disturbed ecosystem.</title>
        <authorList>
            <person name="Chen Y.-J."/>
            <person name="Leung P.M."/>
            <person name="Bay S.K."/>
            <person name="Hugenholtz P."/>
            <person name="Kessler A.J."/>
            <person name="Shelley G."/>
            <person name="Waite D.W."/>
            <person name="Cook P.L."/>
            <person name="Greening C."/>
        </authorList>
    </citation>
    <scope>NUCLEOTIDE SEQUENCE [LARGE SCALE GENOMIC DNA]</scope>
    <source>
        <strain evidence="2">SS_bin_28</strain>
    </source>
</reference>
<dbReference type="Proteomes" id="UP000547674">
    <property type="component" value="Unassembled WGS sequence"/>
</dbReference>
<protein>
    <recommendedName>
        <fullName evidence="1">Putative zinc-finger domain-containing protein</fullName>
    </recommendedName>
</protein>
<evidence type="ECO:0000259" key="1">
    <source>
        <dbReference type="Pfam" id="PF13490"/>
    </source>
</evidence>
<dbReference type="AlphaFoldDB" id="A0A7Y2EB13"/>
<organism evidence="2 3">
    <name type="scientific">Eiseniibacteriota bacterium</name>
    <dbReference type="NCBI Taxonomy" id="2212470"/>
    <lineage>
        <taxon>Bacteria</taxon>
        <taxon>Candidatus Eiseniibacteriota</taxon>
    </lineage>
</organism>
<dbReference type="Gene3D" id="1.10.10.1320">
    <property type="entry name" value="Anti-sigma factor, zinc-finger domain"/>
    <property type="match status" value="1"/>
</dbReference>
<sequence length="365" mass="40329">MSDWNHPSEEQLSAYFDNELSAAEREQVEAAIENSPEAQAFLTDLAAMADMGPAIDDRMPNESYWQDLPDRVLARIANEDATEAVRDRVIVDEPAKSGSWWQRLLGAQSGRWAAATAVMGILALGLYWQNQNPIQPGNFTADGTPSDEAPSDIFQNPAVTPVSQPDLASGGTSDFQQRVFDTIREDRRVAFGTGLGLVDGTSTQSRRLISSPLHDVGLDQVDANFQEQTHRQITNPAVPETPEGHLAAALIMEKQGYYNVARQGYDLVVSETPHGNDFHLAAEAGLKRIEYRALMEQHGARNMLGVMQAAYLTNVNKHRSNNHQDCDQAWKLLVSFIDLAKEKVPAADMQQAKADLQEIMVCVER</sequence>
<gene>
    <name evidence="2" type="ORF">HKN21_07860</name>
</gene>
<dbReference type="EMBL" id="JABDJR010000310">
    <property type="protein sequence ID" value="NNF06660.1"/>
    <property type="molecule type" value="Genomic_DNA"/>
</dbReference>
<name>A0A7Y2EB13_UNCEI</name>
<dbReference type="InterPro" id="IPR027383">
    <property type="entry name" value="Znf_put"/>
</dbReference>
<dbReference type="Pfam" id="PF13490">
    <property type="entry name" value="zf-HC2"/>
    <property type="match status" value="1"/>
</dbReference>